<dbReference type="SUPFAM" id="SSF54427">
    <property type="entry name" value="NTF2-like"/>
    <property type="match status" value="1"/>
</dbReference>
<dbReference type="Gene3D" id="3.10.450.50">
    <property type="match status" value="1"/>
</dbReference>
<sequence>MTIMSLSLPDAISTYFRISNGADVSHIAECFTHDACVFDEGETHRGRPAIQAWMRATREKIEYRVEPVSVSQQGNTMVVTATVTGNFPGSPVQLDHAFQLAESQIQSLEIH</sequence>
<accession>A0A455UEW4</accession>
<dbReference type="InterPro" id="IPR032710">
    <property type="entry name" value="NTF2-like_dom_sf"/>
</dbReference>
<dbReference type="AlphaFoldDB" id="A0A455UEW4"/>
<name>A0A455UEW4_9GAMM</name>
<reference evidence="2 3" key="1">
    <citation type="journal article" date="2019" name="Microbiol. Resour. Announc.">
        <title>Complete Genome Sequence of Halomonas sulfidaeris Strain Esulfide1 Isolated from a Metal Sulfide Rock at a Depth of 2,200 Meters, Obtained Using Nanopore Sequencing.</title>
        <authorList>
            <person name="Saito M."/>
            <person name="Nishigata A."/>
            <person name="Galipon J."/>
            <person name="Arakawa K."/>
        </authorList>
    </citation>
    <scope>NUCLEOTIDE SEQUENCE [LARGE SCALE GENOMIC DNA]</scope>
    <source>
        <strain evidence="2 3">ATCC BAA-803</strain>
    </source>
</reference>
<dbReference type="Pfam" id="PF12680">
    <property type="entry name" value="SnoaL_2"/>
    <property type="match status" value="1"/>
</dbReference>
<evidence type="ECO:0000313" key="2">
    <source>
        <dbReference type="EMBL" id="BBI63191.1"/>
    </source>
</evidence>
<dbReference type="EMBL" id="AP019514">
    <property type="protein sequence ID" value="BBI63191.1"/>
    <property type="molecule type" value="Genomic_DNA"/>
</dbReference>
<feature type="domain" description="SnoaL-like" evidence="1">
    <location>
        <begin position="14"/>
        <end position="95"/>
    </location>
</feature>
<dbReference type="InterPro" id="IPR037401">
    <property type="entry name" value="SnoaL-like"/>
</dbReference>
<gene>
    <name evidence="2" type="ORF">HSBAA_44970</name>
</gene>
<organism evidence="2 3">
    <name type="scientific">Vreelandella sulfidaeris</name>
    <dbReference type="NCBI Taxonomy" id="115553"/>
    <lineage>
        <taxon>Bacteria</taxon>
        <taxon>Pseudomonadati</taxon>
        <taxon>Pseudomonadota</taxon>
        <taxon>Gammaproteobacteria</taxon>
        <taxon>Oceanospirillales</taxon>
        <taxon>Halomonadaceae</taxon>
        <taxon>Vreelandella</taxon>
    </lineage>
</organism>
<dbReference type="Proteomes" id="UP000320231">
    <property type="component" value="Chromosome"/>
</dbReference>
<evidence type="ECO:0000313" key="3">
    <source>
        <dbReference type="Proteomes" id="UP000320231"/>
    </source>
</evidence>
<dbReference type="KEGG" id="hsr:HSBAA_44970"/>
<protein>
    <submittedName>
        <fullName evidence="2">Polyketide cyclase</fullName>
    </submittedName>
</protein>
<evidence type="ECO:0000259" key="1">
    <source>
        <dbReference type="Pfam" id="PF12680"/>
    </source>
</evidence>
<proteinExistence type="predicted"/>